<evidence type="ECO:0000313" key="3">
    <source>
        <dbReference type="Proteomes" id="UP001327560"/>
    </source>
</evidence>
<proteinExistence type="predicted"/>
<feature type="region of interest" description="Disordered" evidence="1">
    <location>
        <begin position="18"/>
        <end position="57"/>
    </location>
</feature>
<reference evidence="2 3" key="1">
    <citation type="submission" date="2023-10" db="EMBL/GenBank/DDBJ databases">
        <title>Chromosome-scale genome assembly provides insights into flower coloration mechanisms of Canna indica.</title>
        <authorList>
            <person name="Li C."/>
        </authorList>
    </citation>
    <scope>NUCLEOTIDE SEQUENCE [LARGE SCALE GENOMIC DNA]</scope>
    <source>
        <tissue evidence="2">Flower</tissue>
    </source>
</reference>
<protein>
    <submittedName>
        <fullName evidence="2">Uncharacterized protein</fullName>
    </submittedName>
</protein>
<organism evidence="2 3">
    <name type="scientific">Canna indica</name>
    <name type="common">Indian-shot</name>
    <dbReference type="NCBI Taxonomy" id="4628"/>
    <lineage>
        <taxon>Eukaryota</taxon>
        <taxon>Viridiplantae</taxon>
        <taxon>Streptophyta</taxon>
        <taxon>Embryophyta</taxon>
        <taxon>Tracheophyta</taxon>
        <taxon>Spermatophyta</taxon>
        <taxon>Magnoliopsida</taxon>
        <taxon>Liliopsida</taxon>
        <taxon>Zingiberales</taxon>
        <taxon>Cannaceae</taxon>
        <taxon>Canna</taxon>
    </lineage>
</organism>
<dbReference type="AlphaFoldDB" id="A0AAQ3Q434"/>
<dbReference type="Proteomes" id="UP001327560">
    <property type="component" value="Chromosome 2"/>
</dbReference>
<gene>
    <name evidence="2" type="ORF">Cni_G06523</name>
</gene>
<name>A0AAQ3Q434_9LILI</name>
<evidence type="ECO:0000256" key="1">
    <source>
        <dbReference type="SAM" id="MobiDB-lite"/>
    </source>
</evidence>
<keyword evidence="3" id="KW-1185">Reference proteome</keyword>
<dbReference type="EMBL" id="CP136891">
    <property type="protein sequence ID" value="WOK97815.1"/>
    <property type="molecule type" value="Genomic_DNA"/>
</dbReference>
<evidence type="ECO:0000313" key="2">
    <source>
        <dbReference type="EMBL" id="WOK97815.1"/>
    </source>
</evidence>
<feature type="compositionally biased region" description="Basic and acidic residues" evidence="1">
    <location>
        <begin position="18"/>
        <end position="28"/>
    </location>
</feature>
<accession>A0AAQ3Q434</accession>
<sequence length="104" mass="11604">MGGMREVSLKGFKKRELGKGIEKRRGEEPASGSRRASCCRWSSLSSPESRNRGRRSLPSSLLRHLSTDDDNDELWGYGSVKPVVISNGLLKIKLNLPVQKQLHS</sequence>